<evidence type="ECO:0000313" key="2">
    <source>
        <dbReference type="EMBL" id="SFP94082.1"/>
    </source>
</evidence>
<dbReference type="AlphaFoldDB" id="A0A1I5UFP4"/>
<dbReference type="EMBL" id="FOXH01000007">
    <property type="protein sequence ID" value="SFP94082.1"/>
    <property type="molecule type" value="Genomic_DNA"/>
</dbReference>
<reference evidence="2 3" key="1">
    <citation type="submission" date="2016-10" db="EMBL/GenBank/DDBJ databases">
        <authorList>
            <person name="de Groot N.N."/>
        </authorList>
    </citation>
    <scope>NUCLEOTIDE SEQUENCE [LARGE SCALE GENOMIC DNA]</scope>
    <source>
        <strain evidence="3">E92,LMG 26720,CCM 7988</strain>
    </source>
</reference>
<proteinExistence type="predicted"/>
<name>A0A1I5UFP4_9BACT</name>
<sequence length="206" mass="23961">MHYSKILCNFALFSSKVVKNKVLDKYKIDIFKLENKLHTFEFEGGNEFFAELEQELVEKGQFKATITLDKSETMIQMKYHIVGNVELTCDRSLELFDFPIDTVEKLILKFGDHNEELSDELYLIDRNTQQLNIAHDLFEFIGLEIPMKKLHPRFLGDVDEDDDFEDEEGILVYSTGGDEDDEPADDEPIDEDSIDPRWAALKNLKK</sequence>
<dbReference type="Proteomes" id="UP000199306">
    <property type="component" value="Unassembled WGS sequence"/>
</dbReference>
<accession>A0A1I5UFP4</accession>
<gene>
    <name evidence="2" type="ORF">SAMN04515674_107157</name>
</gene>
<dbReference type="STRING" id="1079859.SAMN04515674_107157"/>
<protein>
    <submittedName>
        <fullName evidence="2">Uncharacterized metal-binding protein YceD, DUF177 family</fullName>
    </submittedName>
</protein>
<feature type="compositionally biased region" description="Acidic residues" evidence="1">
    <location>
        <begin position="177"/>
        <end position="193"/>
    </location>
</feature>
<evidence type="ECO:0000256" key="1">
    <source>
        <dbReference type="SAM" id="MobiDB-lite"/>
    </source>
</evidence>
<dbReference type="Pfam" id="PF02620">
    <property type="entry name" value="YceD"/>
    <property type="match status" value="1"/>
</dbReference>
<keyword evidence="3" id="KW-1185">Reference proteome</keyword>
<organism evidence="2 3">
    <name type="scientific">Pseudarcicella hirudinis</name>
    <dbReference type="NCBI Taxonomy" id="1079859"/>
    <lineage>
        <taxon>Bacteria</taxon>
        <taxon>Pseudomonadati</taxon>
        <taxon>Bacteroidota</taxon>
        <taxon>Cytophagia</taxon>
        <taxon>Cytophagales</taxon>
        <taxon>Flectobacillaceae</taxon>
        <taxon>Pseudarcicella</taxon>
    </lineage>
</organism>
<dbReference type="InterPro" id="IPR003772">
    <property type="entry name" value="YceD"/>
</dbReference>
<evidence type="ECO:0000313" key="3">
    <source>
        <dbReference type="Proteomes" id="UP000199306"/>
    </source>
</evidence>
<feature type="region of interest" description="Disordered" evidence="1">
    <location>
        <begin position="167"/>
        <end position="196"/>
    </location>
</feature>